<accession>A0A506Q7I7</accession>
<comment type="caution">
    <text evidence="1">The sequence shown here is derived from an EMBL/GenBank/DDBJ whole genome shotgun (WGS) entry which is preliminary data.</text>
</comment>
<sequence length="121" mass="13575">MLNAADHFVWPVHKALCVAGQSINRHRILSKSERYEAVSKIVVAPAFAELNVQPRPVVKEATQHSPYFRPWHRAIPNEKETLIFQKNGALQPVPEKGVLLNNPAHPSFILLLHLTEQTGSS</sequence>
<dbReference type="AlphaFoldDB" id="A0A506Q7I7"/>
<keyword evidence="2" id="KW-1185">Reference proteome</keyword>
<organism evidence="1 2">
    <name type="scientific">Pantoea deleyi</name>
    <dbReference type="NCBI Taxonomy" id="470932"/>
    <lineage>
        <taxon>Bacteria</taxon>
        <taxon>Pseudomonadati</taxon>
        <taxon>Pseudomonadota</taxon>
        <taxon>Gammaproteobacteria</taxon>
        <taxon>Enterobacterales</taxon>
        <taxon>Erwiniaceae</taxon>
        <taxon>Pantoea</taxon>
    </lineage>
</organism>
<evidence type="ECO:0000313" key="2">
    <source>
        <dbReference type="Proteomes" id="UP000317747"/>
    </source>
</evidence>
<dbReference type="RefSeq" id="WP_128084713.1">
    <property type="nucleotide sequence ID" value="NZ_CP071405.1"/>
</dbReference>
<name>A0A506Q7I7_9GAMM</name>
<dbReference type="EMBL" id="VHJA01000054">
    <property type="protein sequence ID" value="TPV42091.1"/>
    <property type="molecule type" value="Genomic_DNA"/>
</dbReference>
<proteinExistence type="predicted"/>
<dbReference type="Proteomes" id="UP000317747">
    <property type="component" value="Unassembled WGS sequence"/>
</dbReference>
<evidence type="ECO:0000313" key="1">
    <source>
        <dbReference type="EMBL" id="TPV42091.1"/>
    </source>
</evidence>
<protein>
    <submittedName>
        <fullName evidence="1">Uncharacterized protein</fullName>
    </submittedName>
</protein>
<reference evidence="1 2" key="1">
    <citation type="submission" date="2019-06" db="EMBL/GenBank/DDBJ databases">
        <title>Taxogenomics and systematics of the genus Pantoea.</title>
        <authorList>
            <person name="Tambong J.T."/>
        </authorList>
    </citation>
    <scope>NUCLEOTIDE SEQUENCE [LARGE SCALE GENOMIC DNA]</scope>
    <source>
        <strain evidence="1 2">LMG 24200</strain>
    </source>
</reference>
<gene>
    <name evidence="1" type="ORF">FJW01_09980</name>
</gene>